<protein>
    <submittedName>
        <fullName evidence="3">Anthranilate synthase component I family protein</fullName>
    </submittedName>
</protein>
<dbReference type="PRINTS" id="PR00095">
    <property type="entry name" value="ANTSNTHASEI"/>
</dbReference>
<organism evidence="3 4">
    <name type="scientific">Bizionia saleffrena</name>
    <dbReference type="NCBI Taxonomy" id="291189"/>
    <lineage>
        <taxon>Bacteria</taxon>
        <taxon>Pseudomonadati</taxon>
        <taxon>Bacteroidota</taxon>
        <taxon>Flavobacteriia</taxon>
        <taxon>Flavobacteriales</taxon>
        <taxon>Flavobacteriaceae</taxon>
        <taxon>Bizionia</taxon>
    </lineage>
</organism>
<dbReference type="Proteomes" id="UP000323324">
    <property type="component" value="Unassembled WGS sequence"/>
</dbReference>
<dbReference type="GO" id="GO:0046820">
    <property type="term" value="F:4-amino-4-deoxychorismate synthase activity"/>
    <property type="evidence" value="ECO:0007669"/>
    <property type="project" value="TreeGrafter"/>
</dbReference>
<gene>
    <name evidence="3" type="ORF">ES676_09890</name>
</gene>
<dbReference type="InterPro" id="IPR019999">
    <property type="entry name" value="Anth_synth_I-like"/>
</dbReference>
<comment type="caution">
    <text evidence="3">The sequence shown here is derived from an EMBL/GenBank/DDBJ whole genome shotgun (WGS) entry which is preliminary data.</text>
</comment>
<dbReference type="InterPro" id="IPR005801">
    <property type="entry name" value="ADC_synthase"/>
</dbReference>
<feature type="domain" description="Anthranilate synthase component I N-terminal" evidence="2">
    <location>
        <begin position="66"/>
        <end position="137"/>
    </location>
</feature>
<dbReference type="Pfam" id="PF04715">
    <property type="entry name" value="Anth_synt_I_N"/>
    <property type="match status" value="1"/>
</dbReference>
<keyword evidence="4" id="KW-1185">Reference proteome</keyword>
<dbReference type="InterPro" id="IPR006805">
    <property type="entry name" value="Anth_synth_I_N"/>
</dbReference>
<dbReference type="GO" id="GO:0000162">
    <property type="term" value="P:L-tryptophan biosynthetic process"/>
    <property type="evidence" value="ECO:0007669"/>
    <property type="project" value="TreeGrafter"/>
</dbReference>
<dbReference type="Gene3D" id="3.60.120.10">
    <property type="entry name" value="Anthranilate synthase"/>
    <property type="match status" value="1"/>
</dbReference>
<name>A0A8H2LE36_9FLAO</name>
<proteinExistence type="predicted"/>
<dbReference type="SUPFAM" id="SSF56322">
    <property type="entry name" value="ADC synthase"/>
    <property type="match status" value="1"/>
</dbReference>
<evidence type="ECO:0000313" key="3">
    <source>
        <dbReference type="EMBL" id="TYB73058.1"/>
    </source>
</evidence>
<evidence type="ECO:0000313" key="4">
    <source>
        <dbReference type="Proteomes" id="UP000323324"/>
    </source>
</evidence>
<dbReference type="Pfam" id="PF00425">
    <property type="entry name" value="Chorismate_bind"/>
    <property type="match status" value="1"/>
</dbReference>
<accession>A0A8H2LE36</accession>
<evidence type="ECO:0000259" key="2">
    <source>
        <dbReference type="Pfam" id="PF04715"/>
    </source>
</evidence>
<reference evidence="3 4" key="1">
    <citation type="submission" date="2019-08" db="EMBL/GenBank/DDBJ databases">
        <title>Genomes of Antarctic Bizionia species.</title>
        <authorList>
            <person name="Bowman J.P."/>
        </authorList>
    </citation>
    <scope>NUCLEOTIDE SEQUENCE [LARGE SCALE GENOMIC DNA]</scope>
    <source>
        <strain evidence="3 4">HFD</strain>
    </source>
</reference>
<dbReference type="AlphaFoldDB" id="A0A8H2LE36"/>
<feature type="domain" description="Chorismate-utilising enzyme C-terminal" evidence="1">
    <location>
        <begin position="185"/>
        <end position="440"/>
    </location>
</feature>
<evidence type="ECO:0000259" key="1">
    <source>
        <dbReference type="Pfam" id="PF00425"/>
    </source>
</evidence>
<dbReference type="EMBL" id="VSKM01000009">
    <property type="protein sequence ID" value="TYB73058.1"/>
    <property type="molecule type" value="Genomic_DNA"/>
</dbReference>
<dbReference type="InterPro" id="IPR015890">
    <property type="entry name" value="Chorismate_C"/>
</dbReference>
<dbReference type="RefSeq" id="WP_148370166.1">
    <property type="nucleotide sequence ID" value="NZ_VSKM01000009.1"/>
</dbReference>
<dbReference type="PANTHER" id="PTHR11236:SF50">
    <property type="entry name" value="AMINODEOXYCHORISMATE SYNTHASE COMPONENT 1"/>
    <property type="match status" value="1"/>
</dbReference>
<sequence length="450" mass="51330">MSINSLILNKFVINSYKIVVLRNKSVYNKEDIAAFKCKLLVWSQQFDDVVWLDSNNYTQQYSSYDAVLAVDAFTAIQTDYQEAFNTLDEYQKSTKDWIFGYLTYDLKNDTEALQSRNFDGLGFPDLYFFQPKKLFLIKGNTVETQYLKAVEDELEKDLLAIEDQKENPTTSETSTLKMKQRIPEKAYYDKLNTLLTHIHRGDIYEANFCQEFYAENATINPLETYLKLNAISKPPFATFLKSGDKFLLSATPERYLKKEGTKIISQPIKGTSKREQDSTKDEALKNALGSDEKERSENIMIVDLVRNDLSHTARRGSVKVEELCKIYSFEQVHQMISTVVSEVEETTSPIKILQTTFPMGSMTGVPKISALTIIEKLEETKRGLYSGAVGYITPDGDFDFNVVIRSILYNTTKKYVSYSVGGAITAKSNPQKEYEECGIKAKAMRDVLEN</sequence>
<dbReference type="PANTHER" id="PTHR11236">
    <property type="entry name" value="AMINOBENZOATE/ANTHRANILATE SYNTHASE"/>
    <property type="match status" value="1"/>
</dbReference>